<dbReference type="PATRIC" id="fig|1705561.3.peg.4376"/>
<keyword evidence="3" id="KW-1185">Reference proteome</keyword>
<proteinExistence type="predicted"/>
<keyword evidence="1" id="KW-0472">Membrane</keyword>
<dbReference type="OrthoDB" id="2629196at2"/>
<evidence type="ECO:0000313" key="2">
    <source>
        <dbReference type="EMBL" id="KOY14452.1"/>
    </source>
</evidence>
<dbReference type="Proteomes" id="UP000037688">
    <property type="component" value="Unassembled WGS sequence"/>
</dbReference>
<keyword evidence="1" id="KW-0812">Transmembrane</keyword>
<keyword evidence="1" id="KW-1133">Transmembrane helix</keyword>
<accession>A0A0M9BMQ4</accession>
<dbReference type="InterPro" id="IPR025434">
    <property type="entry name" value="YesK-like"/>
</dbReference>
<feature type="transmembrane region" description="Helical" evidence="1">
    <location>
        <begin position="35"/>
        <end position="55"/>
    </location>
</feature>
<dbReference type="Pfam" id="PF14150">
    <property type="entry name" value="YesK"/>
    <property type="match status" value="1"/>
</dbReference>
<gene>
    <name evidence="2" type="ORF">AMS66_20980</name>
</gene>
<sequence length="94" mass="10470">MEVLILWTLGMWAVQLLIEWLIYRMQGRRMTWVQYLLPCVALLGGATVIMISIDIGGWNGIGYALLGASLGTSGMLTLITVAITDVVFRRRGRN</sequence>
<reference evidence="2 3" key="1">
    <citation type="submission" date="2015-08" db="EMBL/GenBank/DDBJ databases">
        <title>Draft genome sequence of cellulolytic and xylanolytic Paenibacillus sp. A59, isolated from a decaying forest soil from Patagonia, Argentina.</title>
        <authorList>
            <person name="Ghio S."/>
            <person name="Caceres A.M."/>
            <person name="Talia P."/>
            <person name="Grasso D."/>
            <person name="Campos E."/>
        </authorList>
    </citation>
    <scope>NUCLEOTIDE SEQUENCE [LARGE SCALE GENOMIC DNA]</scope>
    <source>
        <strain evidence="2 3">A59</strain>
    </source>
</reference>
<dbReference type="AlphaFoldDB" id="A0A0M9BMQ4"/>
<evidence type="ECO:0000313" key="3">
    <source>
        <dbReference type="Proteomes" id="UP000037688"/>
    </source>
</evidence>
<feature type="transmembrane region" description="Helical" evidence="1">
    <location>
        <begin position="6"/>
        <end position="23"/>
    </location>
</feature>
<protein>
    <submittedName>
        <fullName evidence="2">Uncharacterized protein</fullName>
    </submittedName>
</protein>
<name>A0A0M9BMQ4_9BACL</name>
<organism evidence="2 3">
    <name type="scientific">Paenibacillus xylanivorans</name>
    <dbReference type="NCBI Taxonomy" id="1705561"/>
    <lineage>
        <taxon>Bacteria</taxon>
        <taxon>Bacillati</taxon>
        <taxon>Bacillota</taxon>
        <taxon>Bacilli</taxon>
        <taxon>Bacillales</taxon>
        <taxon>Paenibacillaceae</taxon>
        <taxon>Paenibacillus</taxon>
    </lineage>
</organism>
<dbReference type="EMBL" id="LITU01000070">
    <property type="protein sequence ID" value="KOY14452.1"/>
    <property type="molecule type" value="Genomic_DNA"/>
</dbReference>
<dbReference type="RefSeq" id="WP_053782640.1">
    <property type="nucleotide sequence ID" value="NZ_LITU01000070.1"/>
</dbReference>
<evidence type="ECO:0000256" key="1">
    <source>
        <dbReference type="SAM" id="Phobius"/>
    </source>
</evidence>
<comment type="caution">
    <text evidence="2">The sequence shown here is derived from an EMBL/GenBank/DDBJ whole genome shotgun (WGS) entry which is preliminary data.</text>
</comment>
<feature type="transmembrane region" description="Helical" evidence="1">
    <location>
        <begin position="61"/>
        <end position="88"/>
    </location>
</feature>